<dbReference type="Proteomes" id="UP000502823">
    <property type="component" value="Unassembled WGS sequence"/>
</dbReference>
<evidence type="ECO:0000256" key="2">
    <source>
        <dbReference type="SAM" id="MobiDB-lite"/>
    </source>
</evidence>
<evidence type="ECO:0000256" key="1">
    <source>
        <dbReference type="ARBA" id="ARBA00023157"/>
    </source>
</evidence>
<proteinExistence type="predicted"/>
<accession>A0A6L2PS39</accession>
<evidence type="ECO:0000259" key="4">
    <source>
        <dbReference type="PROSITE" id="PS50240"/>
    </source>
</evidence>
<comment type="caution">
    <text evidence="5">The sequence shown here is derived from an EMBL/GenBank/DDBJ whole genome shotgun (WGS) entry which is preliminary data.</text>
</comment>
<dbReference type="PRINTS" id="PR00722">
    <property type="entry name" value="CHYMOTRYPSIN"/>
</dbReference>
<dbReference type="SUPFAM" id="SSF50494">
    <property type="entry name" value="Trypsin-like serine proteases"/>
    <property type="match status" value="1"/>
</dbReference>
<dbReference type="InParanoid" id="A0A6L2PS39"/>
<dbReference type="Pfam" id="PF00089">
    <property type="entry name" value="Trypsin"/>
    <property type="match status" value="1"/>
</dbReference>
<dbReference type="GO" id="GO:0004252">
    <property type="term" value="F:serine-type endopeptidase activity"/>
    <property type="evidence" value="ECO:0007669"/>
    <property type="project" value="InterPro"/>
</dbReference>
<sequence length="230" mass="24635">MKSLVFIFGLLVAAVQAASEEGFIAGLTPLNVYVPLIEGAPKIVAPKIVNGYPAVDGQFPHQAAVTIDGSTFCGGSLISTTYVLTAAHCAQGSQYQIVLGRRILNSNDGVSLLTSNKLVHSGYDSDNLRNDLALLRLPSAVTLTTNIKPVNLPSSSQASDTFEGVTAVVSGFGKTSEKKHPHSQTNQGQPRHKNLGINCIPCESDRVYMGQSRHPVATRCKEHMRHLDTR</sequence>
<dbReference type="FunFam" id="2.40.10.10:FF:000166">
    <property type="entry name" value="Trypsin"/>
    <property type="match status" value="1"/>
</dbReference>
<evidence type="ECO:0000313" key="6">
    <source>
        <dbReference type="Proteomes" id="UP000502823"/>
    </source>
</evidence>
<reference evidence="6" key="1">
    <citation type="submission" date="2020-01" db="EMBL/GenBank/DDBJ databases">
        <title>Draft genome sequence of the Termite Coptotermes fromosanus.</title>
        <authorList>
            <person name="Itakura S."/>
            <person name="Yosikawa Y."/>
            <person name="Umezawa K."/>
        </authorList>
    </citation>
    <scope>NUCLEOTIDE SEQUENCE [LARGE SCALE GENOMIC DNA]</scope>
</reference>
<dbReference type="InterPro" id="IPR043504">
    <property type="entry name" value="Peptidase_S1_PA_chymotrypsin"/>
</dbReference>
<dbReference type="InterPro" id="IPR018114">
    <property type="entry name" value="TRYPSIN_HIS"/>
</dbReference>
<feature type="region of interest" description="Disordered" evidence="2">
    <location>
        <begin position="173"/>
        <end position="192"/>
    </location>
</feature>
<feature type="domain" description="Peptidase S1" evidence="4">
    <location>
        <begin position="48"/>
        <end position="230"/>
    </location>
</feature>
<evidence type="ECO:0000313" key="5">
    <source>
        <dbReference type="EMBL" id="GFG34450.1"/>
    </source>
</evidence>
<protein>
    <recommendedName>
        <fullName evidence="4">Peptidase S1 domain-containing protein</fullName>
    </recommendedName>
</protein>
<keyword evidence="6" id="KW-1185">Reference proteome</keyword>
<dbReference type="PROSITE" id="PS00134">
    <property type="entry name" value="TRYPSIN_HIS"/>
    <property type="match status" value="1"/>
</dbReference>
<feature type="signal peptide" evidence="3">
    <location>
        <begin position="1"/>
        <end position="17"/>
    </location>
</feature>
<feature type="chain" id="PRO_5027109694" description="Peptidase S1 domain-containing protein" evidence="3">
    <location>
        <begin position="18"/>
        <end position="230"/>
    </location>
</feature>
<gene>
    <name evidence="5" type="ORF">Cfor_05035</name>
</gene>
<organism evidence="5 6">
    <name type="scientific">Coptotermes formosanus</name>
    <name type="common">Formosan subterranean termite</name>
    <dbReference type="NCBI Taxonomy" id="36987"/>
    <lineage>
        <taxon>Eukaryota</taxon>
        <taxon>Metazoa</taxon>
        <taxon>Ecdysozoa</taxon>
        <taxon>Arthropoda</taxon>
        <taxon>Hexapoda</taxon>
        <taxon>Insecta</taxon>
        <taxon>Pterygota</taxon>
        <taxon>Neoptera</taxon>
        <taxon>Polyneoptera</taxon>
        <taxon>Dictyoptera</taxon>
        <taxon>Blattodea</taxon>
        <taxon>Blattoidea</taxon>
        <taxon>Termitoidae</taxon>
        <taxon>Rhinotermitidae</taxon>
        <taxon>Coptotermes</taxon>
    </lineage>
</organism>
<dbReference type="Gene3D" id="2.40.10.10">
    <property type="entry name" value="Trypsin-like serine proteases"/>
    <property type="match status" value="1"/>
</dbReference>
<dbReference type="InterPro" id="IPR001314">
    <property type="entry name" value="Peptidase_S1A"/>
</dbReference>
<dbReference type="SMART" id="SM00020">
    <property type="entry name" value="Tryp_SPc"/>
    <property type="match status" value="1"/>
</dbReference>
<dbReference type="CDD" id="cd00190">
    <property type="entry name" value="Tryp_SPc"/>
    <property type="match status" value="1"/>
</dbReference>
<dbReference type="PANTHER" id="PTHR24253:SF176">
    <property type="entry name" value="CORIN, ISOFORM B"/>
    <property type="match status" value="1"/>
</dbReference>
<dbReference type="PROSITE" id="PS50240">
    <property type="entry name" value="TRYPSIN_DOM"/>
    <property type="match status" value="1"/>
</dbReference>
<dbReference type="PANTHER" id="PTHR24253">
    <property type="entry name" value="TRANSMEMBRANE PROTEASE SERINE"/>
    <property type="match status" value="1"/>
</dbReference>
<keyword evidence="1" id="KW-1015">Disulfide bond</keyword>
<dbReference type="InterPro" id="IPR001254">
    <property type="entry name" value="Trypsin_dom"/>
</dbReference>
<keyword evidence="3" id="KW-0732">Signal</keyword>
<evidence type="ECO:0000256" key="3">
    <source>
        <dbReference type="SAM" id="SignalP"/>
    </source>
</evidence>
<dbReference type="InterPro" id="IPR009003">
    <property type="entry name" value="Peptidase_S1_PA"/>
</dbReference>
<dbReference type="GO" id="GO:0006508">
    <property type="term" value="P:proteolysis"/>
    <property type="evidence" value="ECO:0007669"/>
    <property type="project" value="InterPro"/>
</dbReference>
<name>A0A6L2PS39_COPFO</name>
<dbReference type="OrthoDB" id="5597713at2759"/>
<dbReference type="EMBL" id="BLKM01000481">
    <property type="protein sequence ID" value="GFG34450.1"/>
    <property type="molecule type" value="Genomic_DNA"/>
</dbReference>
<dbReference type="AlphaFoldDB" id="A0A6L2PS39"/>